<evidence type="ECO:0000313" key="2">
    <source>
        <dbReference type="Proteomes" id="UP000236416"/>
    </source>
</evidence>
<dbReference type="Pfam" id="PF20288">
    <property type="entry name" value="MC2"/>
    <property type="match status" value="1"/>
</dbReference>
<comment type="caution">
    <text evidence="1">The sequence shown here is derived from an EMBL/GenBank/DDBJ whole genome shotgun (WGS) entry which is preliminary data.</text>
</comment>
<reference evidence="1 2" key="1">
    <citation type="submission" date="2018-01" db="EMBL/GenBank/DDBJ databases">
        <title>Genomic Sequence of Chromobacterium MWU13-2610 from wild cranberry bogs within the Cape Cod National Seashore.</title>
        <authorList>
            <person name="O'Hara-Hanley K."/>
            <person name="Soby S."/>
            <person name="Harrison A."/>
        </authorList>
    </citation>
    <scope>NUCLEOTIDE SEQUENCE [LARGE SCALE GENOMIC DNA]</scope>
    <source>
        <strain evidence="1 2">MWU13-2610</strain>
    </source>
</reference>
<organism evidence="1 2">
    <name type="scientific">Chromobacterium sinusclupearum</name>
    <dbReference type="NCBI Taxonomy" id="2077146"/>
    <lineage>
        <taxon>Bacteria</taxon>
        <taxon>Pseudomonadati</taxon>
        <taxon>Pseudomonadota</taxon>
        <taxon>Betaproteobacteria</taxon>
        <taxon>Neisseriales</taxon>
        <taxon>Chromobacteriaceae</taxon>
        <taxon>Chromobacterium</taxon>
    </lineage>
</organism>
<dbReference type="RefSeq" id="WP_103321875.1">
    <property type="nucleotide sequence ID" value="NZ_PPTF01000098.1"/>
</dbReference>
<dbReference type="AlphaFoldDB" id="A0A2K4MIR4"/>
<sequence length="163" mass="18237">MSSPNSPSPFNSPLETGVRSLAILVAGFPTAFDLQRLVEMDYLVVHSGDADGPESLHVPLPLRAGELLVRRGLIEKGLILMMSRGLIQRTLGDDGFSYVACETAAPFISSLTSEYSRRLILRAEWAFSRFENVPTEEVRRITHRIFERWSSQFQSTHRAGSDQ</sequence>
<protein>
    <submittedName>
        <fullName evidence="1">Threonine transporter</fullName>
    </submittedName>
</protein>
<accession>A0A2K4MIR4</accession>
<proteinExistence type="predicted"/>
<dbReference type="Proteomes" id="UP000236416">
    <property type="component" value="Unassembled WGS sequence"/>
</dbReference>
<evidence type="ECO:0000313" key="1">
    <source>
        <dbReference type="EMBL" id="POA96889.1"/>
    </source>
</evidence>
<name>A0A2K4MIR4_9NEIS</name>
<keyword evidence="2" id="KW-1185">Reference proteome</keyword>
<dbReference type="EMBL" id="PPTF01000098">
    <property type="protein sequence ID" value="POA96889.1"/>
    <property type="molecule type" value="Genomic_DNA"/>
</dbReference>
<gene>
    <name evidence="1" type="ORF">C2134_20305</name>
</gene>
<dbReference type="InterPro" id="IPR046904">
    <property type="entry name" value="ABC-3C_MC2"/>
</dbReference>